<evidence type="ECO:0000313" key="1">
    <source>
        <dbReference type="EMBL" id="KXB08948.1"/>
    </source>
</evidence>
<organism evidence="1 2">
    <name type="scientific">candidate division MSBL1 archaeon SCGC-AAA382M17</name>
    <dbReference type="NCBI Taxonomy" id="1698284"/>
    <lineage>
        <taxon>Archaea</taxon>
        <taxon>Methanobacteriati</taxon>
        <taxon>Methanobacteriota</taxon>
        <taxon>candidate division MSBL1</taxon>
    </lineage>
</organism>
<gene>
    <name evidence="1" type="ORF">AKJ55_00215</name>
</gene>
<dbReference type="EMBL" id="LHYI01000002">
    <property type="protein sequence ID" value="KXB08948.1"/>
    <property type="molecule type" value="Genomic_DNA"/>
</dbReference>
<comment type="caution">
    <text evidence="1">The sequence shown here is derived from an EMBL/GenBank/DDBJ whole genome shotgun (WGS) entry which is preliminary data.</text>
</comment>
<sequence>MSWETFRKRKEKAMDEEELDEWSRRKKEAVFSAAEKYAEKFVLDPDELLRTFISWDSCRNPVPPEEVDEYMRERAEGLQEE</sequence>
<protein>
    <recommendedName>
        <fullName evidence="3">CopG family transcriptional regulator</fullName>
    </recommendedName>
</protein>
<keyword evidence="2" id="KW-1185">Reference proteome</keyword>
<evidence type="ECO:0000313" key="2">
    <source>
        <dbReference type="Proteomes" id="UP000070633"/>
    </source>
</evidence>
<dbReference type="Proteomes" id="UP000070633">
    <property type="component" value="Unassembled WGS sequence"/>
</dbReference>
<reference evidence="1 2" key="1">
    <citation type="journal article" date="2016" name="Sci. Rep.">
        <title>Metabolic traits of an uncultured archaeal lineage -MSBL1- from brine pools of the Red Sea.</title>
        <authorList>
            <person name="Mwirichia R."/>
            <person name="Alam I."/>
            <person name="Rashid M."/>
            <person name="Vinu M."/>
            <person name="Ba-Alawi W."/>
            <person name="Anthony Kamau A."/>
            <person name="Kamanda Ngugi D."/>
            <person name="Goker M."/>
            <person name="Klenk H.P."/>
            <person name="Bajic V."/>
            <person name="Stingl U."/>
        </authorList>
    </citation>
    <scope>NUCLEOTIDE SEQUENCE [LARGE SCALE GENOMIC DNA]</scope>
    <source>
        <strain evidence="1">SCGC-AAA382M17</strain>
    </source>
</reference>
<name>A0ABR5TK29_9EURY</name>
<proteinExistence type="predicted"/>
<evidence type="ECO:0008006" key="3">
    <source>
        <dbReference type="Google" id="ProtNLM"/>
    </source>
</evidence>
<accession>A0ABR5TK29</accession>